<feature type="domain" description="Protein UNC80 C-terminal" evidence="3">
    <location>
        <begin position="408"/>
        <end position="533"/>
    </location>
</feature>
<dbReference type="InterPro" id="IPR016024">
    <property type="entry name" value="ARM-type_fold"/>
</dbReference>
<gene>
    <name evidence="4" type="ORF">BG006_002031</name>
</gene>
<feature type="compositionally biased region" description="Basic residues" evidence="1">
    <location>
        <begin position="1510"/>
        <end position="1521"/>
    </location>
</feature>
<accession>A0A9P5SD63</accession>
<dbReference type="Pfam" id="PF20262">
    <property type="entry name" value="UNC80_C"/>
    <property type="match status" value="2"/>
</dbReference>
<evidence type="ECO:0000313" key="4">
    <source>
        <dbReference type="EMBL" id="KAF9322827.1"/>
    </source>
</evidence>
<feature type="region of interest" description="Disordered" evidence="1">
    <location>
        <begin position="1487"/>
        <end position="1525"/>
    </location>
</feature>
<organism evidence="4 5">
    <name type="scientific">Podila minutissima</name>
    <dbReference type="NCBI Taxonomy" id="64525"/>
    <lineage>
        <taxon>Eukaryota</taxon>
        <taxon>Fungi</taxon>
        <taxon>Fungi incertae sedis</taxon>
        <taxon>Mucoromycota</taxon>
        <taxon>Mortierellomycotina</taxon>
        <taxon>Mortierellomycetes</taxon>
        <taxon>Mortierellales</taxon>
        <taxon>Mortierellaceae</taxon>
        <taxon>Podila</taxon>
    </lineage>
</organism>
<proteinExistence type="predicted"/>
<dbReference type="PANTHER" id="PTHR31781:SF1">
    <property type="entry name" value="PROTEIN UNC-80 HOMOLOG"/>
    <property type="match status" value="1"/>
</dbReference>
<keyword evidence="5" id="KW-1185">Reference proteome</keyword>
<dbReference type="Proteomes" id="UP000696485">
    <property type="component" value="Unassembled WGS sequence"/>
</dbReference>
<feature type="region of interest" description="Disordered" evidence="1">
    <location>
        <begin position="1675"/>
        <end position="1709"/>
    </location>
</feature>
<dbReference type="EMBL" id="JAAAUY010001440">
    <property type="protein sequence ID" value="KAF9322827.1"/>
    <property type="molecule type" value="Genomic_DNA"/>
</dbReference>
<evidence type="ECO:0000313" key="5">
    <source>
        <dbReference type="Proteomes" id="UP000696485"/>
    </source>
</evidence>
<dbReference type="GO" id="GO:0034703">
    <property type="term" value="C:cation channel complex"/>
    <property type="evidence" value="ECO:0007669"/>
    <property type="project" value="TreeGrafter"/>
</dbReference>
<feature type="compositionally biased region" description="Pro residues" evidence="1">
    <location>
        <begin position="1362"/>
        <end position="1371"/>
    </location>
</feature>
<feature type="region of interest" description="Disordered" evidence="1">
    <location>
        <begin position="1353"/>
        <end position="1388"/>
    </location>
</feature>
<sequence>MHIRLVDLYMKDVDMICVIMMTDVGPERPRADCSNPGLKWGSCTVGQCVIILEFIYAIKRLARSGEHHDIEIGKMFLIDLERKLGMPGWLPRILEWAMNYDLPTENSNSQNGCFGISDTMRLRIKHIYSTVDAQICERVERYTVKIANATTSKSTLRTPSMSGNAPGHRNSISGIQIVKMVTQLRRMGRLPDIRMDETVAVLMLLITVHSAVHVSEYLQLVNPLWQIYCMESRPKVAASAAFLFVKCADVAPKTIHNLVTANLISEDPNKRLSAVEKLNILFDHRNVLLSQPYVIDPSSRGPFRHTMIQVPFVTSEVGNNRYTMDEPRWLTELKSAGNFPADIRSRLESLGWGEKDQEEMELTRRSQTPLMLSWVGFLDRDYEAKVNFGRTYTVLPKDRHATVLIPVLNSLSMKTIDLLDDKSIGVRSAAINFMTNYIRNEPVLFVRSFFSEIVYSRPYRQRELIGRLHLLISSSSMLPPAFAFALFNHLLGLLKWFQRNLKPLGIDMLATALPLLTDVVTSTNDIVFKDFKRNKVDVFFANLGRFWFRQGIMPESMFPNQLTEPTPALPRQGIPYQLFQMAVTNIGQIQFMTSFLIRFPLEVQDLKGSIGRFNRLPRLDSSATDVGPKMEDNQYLPDMAKQSTRFVKASSARDKGFQALSSLRARAWLCFILNLLQRIEKSNSERIELMNIFNGVNVILLEHGDDLGIIGQALDIYITAATRLRRFFALQNGYSLIFPALFKIYCDSRAVKVVQDTIDAAFYRFYLLHQEAFILQSLGSIVPLMLRPMSEEQSQVMAQRLFSFMEALDDPKTTYNSKALGVQSLAEQYHEKRSYGGPQLEIPQWMASFIPKDSKVFQSSNLLQRNDFSIAESIKLFLAIIAYDCGSLRSEQFIRILKMVLPYFLDREPVLMTDGLDSLIEAMAKFCRSSKPLVPSSFIPPEVAPKPLNELDDTRGDISRYALFVNPLSKTQAIKGKTWAQNDRVAVKHEFICLIQYFCDKGGQLADEKHQQMAAILRSLVKDYTSIKVPLTTEWIKEYIQTCIIPVHSLHQSSRAVVYLILQFSGVFKTTYKSVDYSGLMDGLLLIAEDSRRFLRATAELSNVFRDKIVNPGLAFGVKEDWVSDSPYVSQSKFCSSLVDLILAMINNADTDTVLELEEAAPTARLIAYIVIPLCLRFKSRFRANCLDILEMQFWLRMLGLTIKAAEYDPKGRSSRTAGLFAPVLNAARGNRTVRPTDPATYYSSDIGIAAPRVPASPVPQTPAPFKMPNLHVKDDRHEDRSHQHPGHTMNTSPGLLVDFIALRIIIVRGERYLSYHPGCWLDIFNIIKKYFNSHAFVATGAIIGINKQGRHNSYNESGPSSPMPTTPNPITPRTSTPWTPQPRSASGTPFSLFRSSGDMTPYPASIHAVEGDVPMTALGYVLWSFAETIFFNRLPLMIMLRPFLLDQLRQVDSLPHYRAPNRSTSSSGPPSPAFYWPSPAASPAGLYSPGMPPPHLRNASTESESSALKKLHRAERRKQWKSWSKPSEPISAFSAIEIPIQGTIPMSPNVSGANPRARSNFSGSEHGGSFMSPQQPGLDGALPTPRPQHHNHRPQFHKYRRGGHDSRSETVLPEILVNHANRSMEHVKTMMSSGSDGMTAVSDYGIPMYPEKRTTGTNLMPSMALMDRRESPRFHPTEMASSSLSHGSDQQFLLPGKYERQPSSPGFGSMFLAREAALRGPSQPP</sequence>
<dbReference type="SUPFAM" id="SSF48371">
    <property type="entry name" value="ARM repeat"/>
    <property type="match status" value="1"/>
</dbReference>
<feature type="domain" description="Protein UNC80 C-terminal" evidence="3">
    <location>
        <begin position="655"/>
        <end position="812"/>
    </location>
</feature>
<dbReference type="GO" id="GO:0055080">
    <property type="term" value="P:monoatomic cation homeostasis"/>
    <property type="evidence" value="ECO:0007669"/>
    <property type="project" value="TreeGrafter"/>
</dbReference>
<dbReference type="InterPro" id="IPR046460">
    <property type="entry name" value="UNC80_C"/>
</dbReference>
<feature type="domain" description="Protein UNC80 central region" evidence="2">
    <location>
        <begin position="147"/>
        <end position="285"/>
    </location>
</feature>
<evidence type="ECO:0000259" key="3">
    <source>
        <dbReference type="Pfam" id="PF20262"/>
    </source>
</evidence>
<dbReference type="Pfam" id="PF19424">
    <property type="entry name" value="UNC80"/>
    <property type="match status" value="1"/>
</dbReference>
<name>A0A9P5SD63_9FUNG</name>
<evidence type="ECO:0000259" key="2">
    <source>
        <dbReference type="Pfam" id="PF19424"/>
    </source>
</evidence>
<protein>
    <submittedName>
        <fullName evidence="4">Uncharacterized protein</fullName>
    </submittedName>
</protein>
<evidence type="ECO:0000256" key="1">
    <source>
        <dbReference type="SAM" id="MobiDB-lite"/>
    </source>
</evidence>
<comment type="caution">
    <text evidence="4">The sequence shown here is derived from an EMBL/GenBank/DDBJ whole genome shotgun (WGS) entry which is preliminary data.</text>
</comment>
<feature type="non-terminal residue" evidence="4">
    <location>
        <position position="1"/>
    </location>
</feature>
<dbReference type="GO" id="GO:0005261">
    <property type="term" value="F:monoatomic cation channel activity"/>
    <property type="evidence" value="ECO:0007669"/>
    <property type="project" value="TreeGrafter"/>
</dbReference>
<dbReference type="InterPro" id="IPR045852">
    <property type="entry name" value="UNC80_central"/>
</dbReference>
<dbReference type="PANTHER" id="PTHR31781">
    <property type="entry name" value="UNC80"/>
    <property type="match status" value="1"/>
</dbReference>
<feature type="compositionally biased region" description="Polar residues" evidence="1">
    <location>
        <begin position="1372"/>
        <end position="1388"/>
    </location>
</feature>
<reference evidence="4" key="1">
    <citation type="journal article" date="2020" name="Fungal Divers.">
        <title>Resolving the Mortierellaceae phylogeny through synthesis of multi-gene phylogenetics and phylogenomics.</title>
        <authorList>
            <person name="Vandepol N."/>
            <person name="Liber J."/>
            <person name="Desiro A."/>
            <person name="Na H."/>
            <person name="Kennedy M."/>
            <person name="Barry K."/>
            <person name="Grigoriev I.V."/>
            <person name="Miller A.N."/>
            <person name="O'Donnell K."/>
            <person name="Stajich J.E."/>
            <person name="Bonito G."/>
        </authorList>
    </citation>
    <scope>NUCLEOTIDE SEQUENCE</scope>
    <source>
        <strain evidence="4">NVP1</strain>
    </source>
</reference>
<feature type="compositionally biased region" description="Polar residues" evidence="1">
    <location>
        <begin position="1680"/>
        <end position="1692"/>
    </location>
</feature>
<feature type="compositionally biased region" description="Basic residues" evidence="1">
    <location>
        <begin position="1588"/>
        <end position="1602"/>
    </location>
</feature>
<feature type="region of interest" description="Disordered" evidence="1">
    <location>
        <begin position="1550"/>
        <end position="1608"/>
    </location>
</feature>
<feature type="compositionally biased region" description="Polar residues" evidence="1">
    <location>
        <begin position="1550"/>
        <end position="1564"/>
    </location>
</feature>